<evidence type="ECO:0000256" key="4">
    <source>
        <dbReference type="ARBA" id="ARBA00022989"/>
    </source>
</evidence>
<feature type="transmembrane region" description="Helical" evidence="6">
    <location>
        <begin position="197"/>
        <end position="218"/>
    </location>
</feature>
<feature type="transmembrane region" description="Helical" evidence="6">
    <location>
        <begin position="118"/>
        <end position="137"/>
    </location>
</feature>
<dbReference type="InterPro" id="IPR000620">
    <property type="entry name" value="EamA_dom"/>
</dbReference>
<feature type="transmembrane region" description="Helical" evidence="6">
    <location>
        <begin position="169"/>
        <end position="185"/>
    </location>
</feature>
<evidence type="ECO:0000256" key="6">
    <source>
        <dbReference type="SAM" id="Phobius"/>
    </source>
</evidence>
<feature type="transmembrane region" description="Helical" evidence="6">
    <location>
        <begin position="238"/>
        <end position="257"/>
    </location>
</feature>
<dbReference type="InterPro" id="IPR037185">
    <property type="entry name" value="EmrE-like"/>
</dbReference>
<evidence type="ECO:0000256" key="5">
    <source>
        <dbReference type="ARBA" id="ARBA00023136"/>
    </source>
</evidence>
<keyword evidence="5 6" id="KW-0472">Membrane</keyword>
<evidence type="ECO:0000313" key="8">
    <source>
        <dbReference type="EMBL" id="MBO0935057.1"/>
    </source>
</evidence>
<comment type="caution">
    <text evidence="8">The sequence shown here is derived from an EMBL/GenBank/DDBJ whole genome shotgun (WGS) entry which is preliminary data.</text>
</comment>
<dbReference type="Pfam" id="PF00892">
    <property type="entry name" value="EamA"/>
    <property type="match status" value="2"/>
</dbReference>
<evidence type="ECO:0000256" key="2">
    <source>
        <dbReference type="ARBA" id="ARBA00007362"/>
    </source>
</evidence>
<proteinExistence type="inferred from homology"/>
<feature type="domain" description="EamA" evidence="7">
    <location>
        <begin position="173"/>
        <end position="307"/>
    </location>
</feature>
<comment type="similarity">
    <text evidence="2">Belongs to the EamA transporter family.</text>
</comment>
<gene>
    <name evidence="8" type="ORF">J2I47_00720</name>
</gene>
<keyword evidence="3 6" id="KW-0812">Transmembrane</keyword>
<accession>A0A939GEG6</accession>
<dbReference type="PANTHER" id="PTHR32322:SF2">
    <property type="entry name" value="EAMA DOMAIN-CONTAINING PROTEIN"/>
    <property type="match status" value="1"/>
</dbReference>
<feature type="transmembrane region" description="Helical" evidence="6">
    <location>
        <begin position="144"/>
        <end position="163"/>
    </location>
</feature>
<evidence type="ECO:0000256" key="1">
    <source>
        <dbReference type="ARBA" id="ARBA00004141"/>
    </source>
</evidence>
<dbReference type="InterPro" id="IPR050638">
    <property type="entry name" value="AA-Vitamin_Transporters"/>
</dbReference>
<dbReference type="EMBL" id="JAFMYV010000001">
    <property type="protein sequence ID" value="MBO0935057.1"/>
    <property type="molecule type" value="Genomic_DNA"/>
</dbReference>
<feature type="transmembrane region" description="Helical" evidence="6">
    <location>
        <begin position="289"/>
        <end position="306"/>
    </location>
</feature>
<dbReference type="Proteomes" id="UP000664034">
    <property type="component" value="Unassembled WGS sequence"/>
</dbReference>
<dbReference type="GO" id="GO:0016020">
    <property type="term" value="C:membrane"/>
    <property type="evidence" value="ECO:0007669"/>
    <property type="project" value="UniProtKB-SubCell"/>
</dbReference>
<feature type="transmembrane region" description="Helical" evidence="6">
    <location>
        <begin position="264"/>
        <end position="283"/>
    </location>
</feature>
<feature type="domain" description="EamA" evidence="7">
    <location>
        <begin position="26"/>
        <end position="159"/>
    </location>
</feature>
<name>A0A939GEG6_9BACT</name>
<evidence type="ECO:0000259" key="7">
    <source>
        <dbReference type="Pfam" id="PF00892"/>
    </source>
</evidence>
<dbReference type="RefSeq" id="WP_207362629.1">
    <property type="nucleotide sequence ID" value="NZ_JAFMYV010000001.1"/>
</dbReference>
<keyword evidence="4 6" id="KW-1133">Transmembrane helix</keyword>
<organism evidence="8 9">
    <name type="scientific">Fibrella rubiginis</name>
    <dbReference type="NCBI Taxonomy" id="2817060"/>
    <lineage>
        <taxon>Bacteria</taxon>
        <taxon>Pseudomonadati</taxon>
        <taxon>Bacteroidota</taxon>
        <taxon>Cytophagia</taxon>
        <taxon>Cytophagales</taxon>
        <taxon>Spirosomataceae</taxon>
        <taxon>Fibrella</taxon>
    </lineage>
</organism>
<dbReference type="PANTHER" id="PTHR32322">
    <property type="entry name" value="INNER MEMBRANE TRANSPORTER"/>
    <property type="match status" value="1"/>
</dbReference>
<evidence type="ECO:0000313" key="9">
    <source>
        <dbReference type="Proteomes" id="UP000664034"/>
    </source>
</evidence>
<evidence type="ECO:0000256" key="3">
    <source>
        <dbReference type="ARBA" id="ARBA00022692"/>
    </source>
</evidence>
<comment type="subcellular location">
    <subcellularLocation>
        <location evidence="1">Membrane</location>
        <topology evidence="1">Multi-pass membrane protein</topology>
    </subcellularLocation>
</comment>
<reference evidence="8" key="1">
    <citation type="submission" date="2021-03" db="EMBL/GenBank/DDBJ databases">
        <title>Fibrella sp. HMF5335 genome sequencing and assembly.</title>
        <authorList>
            <person name="Kang H."/>
            <person name="Kim H."/>
            <person name="Bae S."/>
            <person name="Joh K."/>
        </authorList>
    </citation>
    <scope>NUCLEOTIDE SEQUENCE</scope>
    <source>
        <strain evidence="8">HMF5335</strain>
    </source>
</reference>
<dbReference type="AlphaFoldDB" id="A0A939GEG6"/>
<sequence>MTETTTPTPILEPTVKAEKRPLLAWVLLTCMALVWGSSFIMMKKALRAFTVQQVASGRIFFAFLFFVPFMLVQIRQAEVRQALRHRWLALFGSGTLGFLLPAFLFAEAGAHLSSSLSGTLNSLSPLFVLLVGTVVFAQRFRTNQVWGILLGFVGSLILVFFSATGSFSINGYALLVVLATLMYGANTNLISKYLAHLPALVATPWTFAFVGPIAGIFLLSTDFINRATQPGVWEPLGAILFLGILASGITSVLFIRVVQLASGVFAASVTYLIPVVAVVWGLFDGETIYPQQYLGLTISLLGIYLVNRQK</sequence>
<feature type="transmembrane region" description="Helical" evidence="6">
    <location>
        <begin position="86"/>
        <end position="106"/>
    </location>
</feature>
<protein>
    <submittedName>
        <fullName evidence="8">DMT family transporter</fullName>
    </submittedName>
</protein>
<feature type="transmembrane region" description="Helical" evidence="6">
    <location>
        <begin position="22"/>
        <end position="42"/>
    </location>
</feature>
<dbReference type="SUPFAM" id="SSF103481">
    <property type="entry name" value="Multidrug resistance efflux transporter EmrE"/>
    <property type="match status" value="2"/>
</dbReference>
<feature type="transmembrane region" description="Helical" evidence="6">
    <location>
        <begin position="54"/>
        <end position="74"/>
    </location>
</feature>
<keyword evidence="9" id="KW-1185">Reference proteome</keyword>